<proteinExistence type="predicted"/>
<dbReference type="AlphaFoldDB" id="A0AA36F849"/>
<accession>A0AA36F849</accession>
<reference evidence="1" key="1">
    <citation type="submission" date="2023-08" db="EMBL/GenBank/DDBJ databases">
        <authorList>
            <person name="Alioto T."/>
            <person name="Alioto T."/>
            <person name="Gomez Garrido J."/>
        </authorList>
    </citation>
    <scope>NUCLEOTIDE SEQUENCE</scope>
</reference>
<dbReference type="Proteomes" id="UP001162480">
    <property type="component" value="Chromosome 9"/>
</dbReference>
<keyword evidence="2" id="KW-1185">Reference proteome</keyword>
<gene>
    <name evidence="1" type="ORF">OCTVUL_1B007578</name>
</gene>
<name>A0AA36F849_OCTVU</name>
<protein>
    <submittedName>
        <fullName evidence="1">Uncharacterized protein</fullName>
    </submittedName>
</protein>
<dbReference type="EMBL" id="OX597822">
    <property type="protein sequence ID" value="CAI9727910.1"/>
    <property type="molecule type" value="Genomic_DNA"/>
</dbReference>
<sequence length="81" mass="9242">MVADVLQLTLLRNVIAHLDLLVHDVKIPLIPVNLHRVKMVEHAIQMEFNSLVVALLDSQDYDVNNHFAHQISVKMVEHVSL</sequence>
<organism evidence="1 2">
    <name type="scientific">Octopus vulgaris</name>
    <name type="common">Common octopus</name>
    <dbReference type="NCBI Taxonomy" id="6645"/>
    <lineage>
        <taxon>Eukaryota</taxon>
        <taxon>Metazoa</taxon>
        <taxon>Spiralia</taxon>
        <taxon>Lophotrochozoa</taxon>
        <taxon>Mollusca</taxon>
        <taxon>Cephalopoda</taxon>
        <taxon>Coleoidea</taxon>
        <taxon>Octopodiformes</taxon>
        <taxon>Octopoda</taxon>
        <taxon>Incirrata</taxon>
        <taxon>Octopodidae</taxon>
        <taxon>Octopus</taxon>
    </lineage>
</organism>
<evidence type="ECO:0000313" key="2">
    <source>
        <dbReference type="Proteomes" id="UP001162480"/>
    </source>
</evidence>
<evidence type="ECO:0000313" key="1">
    <source>
        <dbReference type="EMBL" id="CAI9727910.1"/>
    </source>
</evidence>